<dbReference type="EMBL" id="CP051487">
    <property type="protein sequence ID" value="QJC79858.1"/>
    <property type="molecule type" value="Genomic_DNA"/>
</dbReference>
<sequence>MNLPFIIFDGVGAAESSYILMAWFARPSFRHLIQGWRLDFLIARITPLGTCHKLQVLDLNPTAPSWLSVKEPSHVGGFAEFLLPNPFVDFIEVVARGAI</sequence>
<dbReference type="AlphaFoldDB" id="A0AAE7DEY7"/>
<protein>
    <submittedName>
        <fullName evidence="1">Uncharacterized protein</fullName>
    </submittedName>
</protein>
<dbReference type="Proteomes" id="UP000501367">
    <property type="component" value="Chromosome"/>
</dbReference>
<evidence type="ECO:0000313" key="1">
    <source>
        <dbReference type="EMBL" id="QJC79858.1"/>
    </source>
</evidence>
<dbReference type="KEGG" id="pum:HGP31_16600"/>
<dbReference type="RefSeq" id="WP_042955339.1">
    <property type="nucleotide sequence ID" value="NZ_CP051487.1"/>
</dbReference>
<reference evidence="1 2" key="1">
    <citation type="submission" date="2020-04" db="EMBL/GenBank/DDBJ databases">
        <authorList>
            <person name="Yao Y."/>
            <person name="He Z."/>
        </authorList>
    </citation>
    <scope>NUCLEOTIDE SEQUENCE [LARGE SCALE GENOMIC DNA]</scope>
    <source>
        <strain evidence="1 2">CY-1</strain>
    </source>
</reference>
<dbReference type="GeneID" id="72195219"/>
<organism evidence="1 2">
    <name type="scientific">Pseudomonas umsongensis</name>
    <dbReference type="NCBI Taxonomy" id="198618"/>
    <lineage>
        <taxon>Bacteria</taxon>
        <taxon>Pseudomonadati</taxon>
        <taxon>Pseudomonadota</taxon>
        <taxon>Gammaproteobacteria</taxon>
        <taxon>Pseudomonadales</taxon>
        <taxon>Pseudomonadaceae</taxon>
        <taxon>Pseudomonas</taxon>
    </lineage>
</organism>
<name>A0AAE7DEY7_9PSED</name>
<gene>
    <name evidence="1" type="ORF">HGP31_16600</name>
</gene>
<proteinExistence type="predicted"/>
<evidence type="ECO:0000313" key="2">
    <source>
        <dbReference type="Proteomes" id="UP000501367"/>
    </source>
</evidence>
<accession>A0AAE7DEY7</accession>